<name>A0A9D2GPJ7_9BACT</name>
<evidence type="ECO:0000259" key="1">
    <source>
        <dbReference type="Pfam" id="PF13175"/>
    </source>
</evidence>
<dbReference type="InterPro" id="IPR041685">
    <property type="entry name" value="AAA_GajA/Old/RecF-like"/>
</dbReference>
<feature type="domain" description="Endonuclease GajA/Old nuclease/RecF-like AAA" evidence="1">
    <location>
        <begin position="172"/>
        <end position="294"/>
    </location>
</feature>
<organism evidence="2 3">
    <name type="scientific">Candidatus Coprenecus stercoravium</name>
    <dbReference type="NCBI Taxonomy" id="2840735"/>
    <lineage>
        <taxon>Bacteria</taxon>
        <taxon>Pseudomonadati</taxon>
        <taxon>Bacteroidota</taxon>
        <taxon>Bacteroidia</taxon>
        <taxon>Bacteroidales</taxon>
        <taxon>Rikenellaceae</taxon>
        <taxon>Rikenellaceae incertae sedis</taxon>
        <taxon>Candidatus Coprenecus</taxon>
    </lineage>
</organism>
<reference evidence="2" key="1">
    <citation type="journal article" date="2021" name="PeerJ">
        <title>Extensive microbial diversity within the chicken gut microbiome revealed by metagenomics and culture.</title>
        <authorList>
            <person name="Gilroy R."/>
            <person name="Ravi A."/>
            <person name="Getino M."/>
            <person name="Pursley I."/>
            <person name="Horton D.L."/>
            <person name="Alikhan N.F."/>
            <person name="Baker D."/>
            <person name="Gharbi K."/>
            <person name="Hall N."/>
            <person name="Watson M."/>
            <person name="Adriaenssens E.M."/>
            <person name="Foster-Nyarko E."/>
            <person name="Jarju S."/>
            <person name="Secka A."/>
            <person name="Antonio M."/>
            <person name="Oren A."/>
            <person name="Chaudhuri R.R."/>
            <person name="La Ragione R."/>
            <person name="Hildebrand F."/>
            <person name="Pallen M.J."/>
        </authorList>
    </citation>
    <scope>NUCLEOTIDE SEQUENCE</scope>
    <source>
        <strain evidence="2">Gambia16-554</strain>
    </source>
</reference>
<accession>A0A9D2GPJ7</accession>
<protein>
    <submittedName>
        <fullName evidence="2">AAA family ATPase</fullName>
    </submittedName>
</protein>
<feature type="domain" description="Endonuclease GajA/Old nuclease/RecF-like AAA" evidence="1">
    <location>
        <begin position="6"/>
        <end position="104"/>
    </location>
</feature>
<evidence type="ECO:0000313" key="2">
    <source>
        <dbReference type="EMBL" id="HIZ85050.1"/>
    </source>
</evidence>
<dbReference type="Proteomes" id="UP000824115">
    <property type="component" value="Unassembled WGS sequence"/>
</dbReference>
<dbReference type="PANTHER" id="PTHR43581:SF4">
    <property type="entry name" value="ATP_GTP PHOSPHATASE"/>
    <property type="match status" value="1"/>
</dbReference>
<evidence type="ECO:0000313" key="3">
    <source>
        <dbReference type="Proteomes" id="UP000824115"/>
    </source>
</evidence>
<proteinExistence type="predicted"/>
<dbReference type="InterPro" id="IPR027417">
    <property type="entry name" value="P-loop_NTPase"/>
</dbReference>
<dbReference type="Pfam" id="PF13175">
    <property type="entry name" value="AAA_15"/>
    <property type="match status" value="2"/>
</dbReference>
<dbReference type="Gene3D" id="3.40.50.300">
    <property type="entry name" value="P-loop containing nucleotide triphosphate hydrolases"/>
    <property type="match status" value="2"/>
</dbReference>
<dbReference type="SUPFAM" id="SSF52540">
    <property type="entry name" value="P-loop containing nucleoside triphosphate hydrolases"/>
    <property type="match status" value="1"/>
</dbReference>
<comment type="caution">
    <text evidence="2">The sequence shown here is derived from an EMBL/GenBank/DDBJ whole genome shotgun (WGS) entry which is preliminary data.</text>
</comment>
<sequence length="348" mass="39841">MNTFFNSLDIHNFRGFDRLQISGLTKLNVFIGANNVGKTSILEALFMLCGLSDPLIATKINRQRSISFDSVDSVKYLFHNLNLTTSPVLKAQMEDGSFRRVSLSPKMDTDLADITSNNPFLSPKISELTYRFDIEDGEGYRYSNFLYTDNEGKKKVTGTNFYNMVINTLYTKEEKNDDTTSQFASLVKLGGKQWVIDAIHEFDPRIESIEALPDGLYLKLTGCRELLPICMSGDGVRHMVSILSLMASEDINVFAIDEIDNGMHYSAHKLMWKTILKFIQQRNIQVFITTHNMDCLLGLLNTMEEFTEFRSMANVYNISKTKANGFQSYRYSYNELKEAIEREIEIRK</sequence>
<gene>
    <name evidence="2" type="ORF">IAC04_00970</name>
</gene>
<dbReference type="InterPro" id="IPR051396">
    <property type="entry name" value="Bact_Antivir_Def_Nuclease"/>
</dbReference>
<dbReference type="PANTHER" id="PTHR43581">
    <property type="entry name" value="ATP/GTP PHOSPHATASE"/>
    <property type="match status" value="1"/>
</dbReference>
<reference evidence="2" key="2">
    <citation type="submission" date="2021-04" db="EMBL/GenBank/DDBJ databases">
        <authorList>
            <person name="Gilroy R."/>
        </authorList>
    </citation>
    <scope>NUCLEOTIDE SEQUENCE</scope>
    <source>
        <strain evidence="2">Gambia16-554</strain>
    </source>
</reference>
<dbReference type="EMBL" id="DXAW01000025">
    <property type="protein sequence ID" value="HIZ85050.1"/>
    <property type="molecule type" value="Genomic_DNA"/>
</dbReference>
<dbReference type="AlphaFoldDB" id="A0A9D2GPJ7"/>